<dbReference type="EMBL" id="SMOG01000002">
    <property type="protein sequence ID" value="TDF74241.1"/>
    <property type="molecule type" value="Genomic_DNA"/>
</dbReference>
<dbReference type="Proteomes" id="UP000294588">
    <property type="component" value="Unassembled WGS sequence"/>
</dbReference>
<evidence type="ECO:0000313" key="1">
    <source>
        <dbReference type="EMBL" id="TDF74241.1"/>
    </source>
</evidence>
<gene>
    <name evidence="1" type="ORF">E0946_01595</name>
</gene>
<evidence type="ECO:0000313" key="2">
    <source>
        <dbReference type="Proteomes" id="UP000294588"/>
    </source>
</evidence>
<proteinExistence type="predicted"/>
<reference evidence="1" key="1">
    <citation type="submission" date="2019-03" db="EMBL/GenBank/DDBJ databases">
        <title>Candidatus Syntrophosphaera thermopropionivorans: a novel player in syntrophic propionate oxidation during anaerobic digestion.</title>
        <authorList>
            <person name="Dyksma S."/>
        </authorList>
    </citation>
    <scope>NUCLEOTIDE SEQUENCE</scope>
    <source>
        <strain evidence="1">W5</strain>
    </source>
</reference>
<organism evidence="1 2">
    <name type="scientific">Candidatus Syntrophosphaera thermopropionivorans</name>
    <dbReference type="NCBI Taxonomy" id="2593015"/>
    <lineage>
        <taxon>Bacteria</taxon>
        <taxon>Pseudomonadati</taxon>
        <taxon>Candidatus Cloacimonadota</taxon>
        <taxon>Candidatus Cloacimonadia</taxon>
        <taxon>Candidatus Cloacimonadales</taxon>
        <taxon>Candidatus Cloacimonadaceae</taxon>
        <taxon>Candidatus Syntrophosphaera</taxon>
    </lineage>
</organism>
<comment type="caution">
    <text evidence="1">The sequence shown here is derived from an EMBL/GenBank/DDBJ whole genome shotgun (WGS) entry which is preliminary data.</text>
</comment>
<protein>
    <submittedName>
        <fullName evidence="1">PorV/PorQ family protein</fullName>
    </submittedName>
</protein>
<name>A0AC61QKL5_9BACT</name>
<accession>A0AC61QKL5</accession>
<keyword evidence="2" id="KW-1185">Reference proteome</keyword>
<sequence length="344" mass="37677">MSKYTILILATMMILLSLPFTVDAISQGALLFLTFEPGARANALGRAYSAVADDAYAAWWNPGATAFNRKTQLAGTHIPWLQGAGGGFDDMFYEYLGFNHYFQDIGNVNVQFILLDAGTQEQTDEQGNQLGTFHSFDFAGGAGYSYEVIPEHLGVGGNFKLIYSYLGPGTGNTEDEGKTFTFAFDIGAKYRDLGVKGLDLALAIQNIGPNVTYVDESQSDPLPMTFRLGASYQVMDTPMNKLIVSAEASKILANDDPLFKRFITGWEHFDETMYGFGAEYTYLNLISLRGGYFADQAGSIVGPSFGAGIQYTFSKKYKLTADFGMITAGELTDYNKVFSLGFEF</sequence>